<keyword evidence="2" id="KW-0812">Transmembrane</keyword>
<dbReference type="EMBL" id="DYUZ01000014">
    <property type="protein sequence ID" value="HJG36907.1"/>
    <property type="molecule type" value="Genomic_DNA"/>
</dbReference>
<dbReference type="Proteomes" id="UP000753256">
    <property type="component" value="Unassembled WGS sequence"/>
</dbReference>
<keyword evidence="2" id="KW-0472">Membrane</keyword>
<evidence type="ECO:0000256" key="1">
    <source>
        <dbReference type="SAM" id="MobiDB-lite"/>
    </source>
</evidence>
<dbReference type="RefSeq" id="WP_273189352.1">
    <property type="nucleotide sequence ID" value="NZ_DYUZ01000014.1"/>
</dbReference>
<feature type="compositionally biased region" description="Pro residues" evidence="1">
    <location>
        <begin position="31"/>
        <end position="53"/>
    </location>
</feature>
<dbReference type="InterPro" id="IPR026870">
    <property type="entry name" value="Zinc_ribbon_dom"/>
</dbReference>
<dbReference type="Pfam" id="PF13240">
    <property type="entry name" value="Zn_Ribbon_1"/>
    <property type="match status" value="1"/>
</dbReference>
<organism evidence="4 5">
    <name type="scientific">Enorma phocaeensis</name>
    <dbReference type="NCBI Taxonomy" id="1871019"/>
    <lineage>
        <taxon>Bacteria</taxon>
        <taxon>Bacillati</taxon>
        <taxon>Actinomycetota</taxon>
        <taxon>Coriobacteriia</taxon>
        <taxon>Coriobacteriales</taxon>
        <taxon>Coriobacteriaceae</taxon>
        <taxon>Enorma</taxon>
    </lineage>
</organism>
<evidence type="ECO:0000313" key="5">
    <source>
        <dbReference type="Proteomes" id="UP000753256"/>
    </source>
</evidence>
<dbReference type="AlphaFoldDB" id="A0A921IVR4"/>
<gene>
    <name evidence="4" type="ORF">K8V70_03450</name>
</gene>
<reference evidence="4" key="1">
    <citation type="journal article" date="2021" name="PeerJ">
        <title>Extensive microbial diversity within the chicken gut microbiome revealed by metagenomics and culture.</title>
        <authorList>
            <person name="Gilroy R."/>
            <person name="Ravi A."/>
            <person name="Getino M."/>
            <person name="Pursley I."/>
            <person name="Horton D.L."/>
            <person name="Alikhan N.F."/>
            <person name="Baker D."/>
            <person name="Gharbi K."/>
            <person name="Hall N."/>
            <person name="Watson M."/>
            <person name="Adriaenssens E.M."/>
            <person name="Foster-Nyarko E."/>
            <person name="Jarju S."/>
            <person name="Secka A."/>
            <person name="Antonio M."/>
            <person name="Oren A."/>
            <person name="Chaudhuri R.R."/>
            <person name="La Ragione R."/>
            <person name="Hildebrand F."/>
            <person name="Pallen M.J."/>
        </authorList>
    </citation>
    <scope>NUCLEOTIDE SEQUENCE</scope>
    <source>
        <strain evidence="4">ChiHjej13B12-9602</strain>
    </source>
</reference>
<sequence length="277" mass="29022">MFCPHCGAQLPDGSAFCGNCGSPLNAAPQANPNPMPEQPPVPPAQPPVQPPAGQPGGAYYQGTAPQQGPVMPAVQPAKRPFHVTRGMTIGILAVGVVAIVAIVLAVTGIFGGGHGSAQAVADGVESAFTDLLESDLEGDDWERFGLAIVGLMPEEAVEVSIDEQGYDSREDFAEYIGESMGSSLSYASTYLDMVDLSFEIEVGSRLDSDEIDSMNDSFGSLGVDLEVEEAYELEGSITATLLEDFGGYEAGESESSDMGYIGMCAVKIGGSWYLWGY</sequence>
<accession>A0A921IVR4</accession>
<feature type="domain" description="Zinc-ribbon" evidence="3">
    <location>
        <begin position="2"/>
        <end position="24"/>
    </location>
</feature>
<evidence type="ECO:0000313" key="4">
    <source>
        <dbReference type="EMBL" id="HJG36907.1"/>
    </source>
</evidence>
<feature type="region of interest" description="Disordered" evidence="1">
    <location>
        <begin position="28"/>
        <end position="73"/>
    </location>
</feature>
<proteinExistence type="predicted"/>
<evidence type="ECO:0000259" key="3">
    <source>
        <dbReference type="Pfam" id="PF13240"/>
    </source>
</evidence>
<evidence type="ECO:0000256" key="2">
    <source>
        <dbReference type="SAM" id="Phobius"/>
    </source>
</evidence>
<feature type="transmembrane region" description="Helical" evidence="2">
    <location>
        <begin position="88"/>
        <end position="110"/>
    </location>
</feature>
<reference evidence="4" key="2">
    <citation type="submission" date="2021-09" db="EMBL/GenBank/DDBJ databases">
        <authorList>
            <person name="Gilroy R."/>
        </authorList>
    </citation>
    <scope>NUCLEOTIDE SEQUENCE</scope>
    <source>
        <strain evidence="4">ChiHjej13B12-9602</strain>
    </source>
</reference>
<name>A0A921IVR4_9ACTN</name>
<keyword evidence="2" id="KW-1133">Transmembrane helix</keyword>
<dbReference type="SUPFAM" id="SSF81995">
    <property type="entry name" value="beta-sandwich domain of Sec23/24"/>
    <property type="match status" value="1"/>
</dbReference>
<comment type="caution">
    <text evidence="4">The sequence shown here is derived from an EMBL/GenBank/DDBJ whole genome shotgun (WGS) entry which is preliminary data.</text>
</comment>
<protein>
    <submittedName>
        <fullName evidence="4">Zinc ribbon domain-containing protein</fullName>
    </submittedName>
</protein>